<feature type="active site" evidence="7">
    <location>
        <position position="38"/>
    </location>
</feature>
<accession>A0A5C5SEJ7</accession>
<sequence>MKTVKYFLKEWGFFTLFLSLFFLSWIFVWVNVKVEGHSMDPTLQDGQRLFVLKVTPIDRFDIVVAKEGDKSIVKRVIGMPGDTISYNNDQLTINGKEVKEDYLQTYQTAFKQDKLQATYAYNSFFQQLASQASAFTTDSSGSPNFTVKVPENQYYLLGDDRLVSKDSRAVGTFSRQQIVGEVSFRFWPFSAIGKVK</sequence>
<evidence type="ECO:0000256" key="5">
    <source>
        <dbReference type="ARBA" id="ARBA00022670"/>
    </source>
</evidence>
<reference evidence="11 12" key="1">
    <citation type="submission" date="2019-08" db="EMBL/GenBank/DDBJ databases">
        <authorList>
            <person name="Lei W."/>
        </authorList>
    </citation>
    <scope>NUCLEOTIDE SEQUENCE [LARGE SCALE GENOMIC DNA]</scope>
    <source>
        <strain evidence="11 12">CCUG 66496</strain>
    </source>
</reference>
<dbReference type="EMBL" id="VOHL01000002">
    <property type="protein sequence ID" value="TWS98201.1"/>
    <property type="molecule type" value="Genomic_DNA"/>
</dbReference>
<dbReference type="Gene3D" id="2.10.109.10">
    <property type="entry name" value="Umud Fragment, subunit A"/>
    <property type="match status" value="1"/>
</dbReference>
<dbReference type="PANTHER" id="PTHR43390">
    <property type="entry name" value="SIGNAL PEPTIDASE I"/>
    <property type="match status" value="1"/>
</dbReference>
<protein>
    <recommendedName>
        <fullName evidence="4 8">Signal peptidase I</fullName>
        <ecNumber evidence="4 8">3.4.21.89</ecNumber>
    </recommendedName>
</protein>
<dbReference type="InterPro" id="IPR036286">
    <property type="entry name" value="LexA/Signal_pep-like_sf"/>
</dbReference>
<feature type="domain" description="Peptidase S26" evidence="10">
    <location>
        <begin position="10"/>
        <end position="187"/>
    </location>
</feature>
<evidence type="ECO:0000256" key="9">
    <source>
        <dbReference type="RuleBase" id="RU362042"/>
    </source>
</evidence>
<dbReference type="GO" id="GO:0005886">
    <property type="term" value="C:plasma membrane"/>
    <property type="evidence" value="ECO:0007669"/>
    <property type="project" value="UniProtKB-SubCell"/>
</dbReference>
<dbReference type="InterPro" id="IPR019533">
    <property type="entry name" value="Peptidase_S26"/>
</dbReference>
<evidence type="ECO:0000313" key="11">
    <source>
        <dbReference type="EMBL" id="TWS98201.1"/>
    </source>
</evidence>
<proteinExistence type="inferred from homology"/>
<comment type="catalytic activity">
    <reaction evidence="1 8">
        <text>Cleavage of hydrophobic, N-terminal signal or leader sequences from secreted and periplasmic proteins.</text>
        <dbReference type="EC" id="3.4.21.89"/>
    </reaction>
</comment>
<dbReference type="AlphaFoldDB" id="A0A5C5SEJ7"/>
<comment type="subcellular location">
    <subcellularLocation>
        <location evidence="2">Cell membrane</location>
        <topology evidence="2">Single-pass type II membrane protein</topology>
    </subcellularLocation>
    <subcellularLocation>
        <location evidence="9">Membrane</location>
        <topology evidence="9">Single-pass type II membrane protein</topology>
    </subcellularLocation>
</comment>
<dbReference type="CDD" id="cd06462">
    <property type="entry name" value="Peptidase_S24_S26"/>
    <property type="match status" value="1"/>
</dbReference>
<dbReference type="PANTHER" id="PTHR43390:SF1">
    <property type="entry name" value="CHLOROPLAST PROCESSING PEPTIDASE"/>
    <property type="match status" value="1"/>
</dbReference>
<keyword evidence="5 8" id="KW-0645">Protease</keyword>
<dbReference type="Proteomes" id="UP000317430">
    <property type="component" value="Unassembled WGS sequence"/>
</dbReference>
<dbReference type="InterPro" id="IPR019757">
    <property type="entry name" value="Pept_S26A_signal_pept_1_Lys-AS"/>
</dbReference>
<dbReference type="PRINTS" id="PR00727">
    <property type="entry name" value="LEADERPTASE"/>
</dbReference>
<dbReference type="GO" id="GO:0006465">
    <property type="term" value="P:signal peptide processing"/>
    <property type="evidence" value="ECO:0007669"/>
    <property type="project" value="InterPro"/>
</dbReference>
<feature type="transmembrane region" description="Helical" evidence="8">
    <location>
        <begin position="12"/>
        <end position="32"/>
    </location>
</feature>
<evidence type="ECO:0000313" key="12">
    <source>
        <dbReference type="Proteomes" id="UP000317430"/>
    </source>
</evidence>
<dbReference type="PROSITE" id="PS00501">
    <property type="entry name" value="SPASE_I_1"/>
    <property type="match status" value="1"/>
</dbReference>
<gene>
    <name evidence="11" type="primary">lepB</name>
    <name evidence="11" type="ORF">FRX57_04525</name>
</gene>
<keyword evidence="8" id="KW-0812">Transmembrane</keyword>
<dbReference type="GO" id="GO:0004252">
    <property type="term" value="F:serine-type endopeptidase activity"/>
    <property type="evidence" value="ECO:0007669"/>
    <property type="project" value="InterPro"/>
</dbReference>
<dbReference type="PROSITE" id="PS00760">
    <property type="entry name" value="SPASE_I_2"/>
    <property type="match status" value="1"/>
</dbReference>
<keyword evidence="8" id="KW-1133">Transmembrane helix</keyword>
<keyword evidence="12" id="KW-1185">Reference proteome</keyword>
<evidence type="ECO:0000259" key="10">
    <source>
        <dbReference type="Pfam" id="PF10502"/>
    </source>
</evidence>
<evidence type="ECO:0000256" key="7">
    <source>
        <dbReference type="PIRSR" id="PIRSR600223-1"/>
    </source>
</evidence>
<dbReference type="Pfam" id="PF10502">
    <property type="entry name" value="Peptidase_S26"/>
    <property type="match status" value="1"/>
</dbReference>
<comment type="similarity">
    <text evidence="3 9">Belongs to the peptidase S26 family.</text>
</comment>
<evidence type="ECO:0000256" key="3">
    <source>
        <dbReference type="ARBA" id="ARBA00009370"/>
    </source>
</evidence>
<dbReference type="NCBIfam" id="TIGR02227">
    <property type="entry name" value="sigpep_I_bact"/>
    <property type="match status" value="1"/>
</dbReference>
<dbReference type="EC" id="3.4.21.89" evidence="4 8"/>
<dbReference type="InterPro" id="IPR019756">
    <property type="entry name" value="Pept_S26A_signal_pept_1_Ser-AS"/>
</dbReference>
<feature type="active site" evidence="7">
    <location>
        <position position="74"/>
    </location>
</feature>
<dbReference type="RefSeq" id="WP_146567145.1">
    <property type="nucleotide sequence ID" value="NZ_VOHL01000002.1"/>
</dbReference>
<keyword evidence="8" id="KW-0472">Membrane</keyword>
<evidence type="ECO:0000256" key="6">
    <source>
        <dbReference type="ARBA" id="ARBA00022801"/>
    </source>
</evidence>
<dbReference type="InterPro" id="IPR000223">
    <property type="entry name" value="Pept_S26A_signal_pept_1"/>
</dbReference>
<evidence type="ECO:0000256" key="4">
    <source>
        <dbReference type="ARBA" id="ARBA00013208"/>
    </source>
</evidence>
<dbReference type="OrthoDB" id="9802919at2"/>
<dbReference type="GO" id="GO:0009003">
    <property type="term" value="F:signal peptidase activity"/>
    <property type="evidence" value="ECO:0007669"/>
    <property type="project" value="UniProtKB-EC"/>
</dbReference>
<evidence type="ECO:0000256" key="1">
    <source>
        <dbReference type="ARBA" id="ARBA00000677"/>
    </source>
</evidence>
<dbReference type="SUPFAM" id="SSF51306">
    <property type="entry name" value="LexA/Signal peptidase"/>
    <property type="match status" value="1"/>
</dbReference>
<evidence type="ECO:0000256" key="8">
    <source>
        <dbReference type="RuleBase" id="RU003993"/>
    </source>
</evidence>
<name>A0A5C5SEJ7_9STRE</name>
<keyword evidence="6 8" id="KW-0378">Hydrolase</keyword>
<evidence type="ECO:0000256" key="2">
    <source>
        <dbReference type="ARBA" id="ARBA00004401"/>
    </source>
</evidence>
<organism evidence="11 12">
    <name type="scientific">Streptococcus cuniculipharyngis</name>
    <dbReference type="NCBI Taxonomy" id="1562651"/>
    <lineage>
        <taxon>Bacteria</taxon>
        <taxon>Bacillati</taxon>
        <taxon>Bacillota</taxon>
        <taxon>Bacilli</taxon>
        <taxon>Lactobacillales</taxon>
        <taxon>Streptococcaceae</taxon>
        <taxon>Streptococcus</taxon>
    </lineage>
</organism>
<comment type="caution">
    <text evidence="11">The sequence shown here is derived from an EMBL/GenBank/DDBJ whole genome shotgun (WGS) entry which is preliminary data.</text>
</comment>